<sequence length="106" mass="11130">MCMGLPMCITERRNTPAGHAWAHGRGESRLVNTALVGDCAPGEWVLVFLDSAQERLSPERAAEIDATLDLVAAAMQGHELTNTAAAFVLPSAMDAAQLAALTGQTP</sequence>
<dbReference type="InterPro" id="IPR001109">
    <property type="entry name" value="Hydrogenase_HupF/HypC"/>
</dbReference>
<dbReference type="Proteomes" id="UP000518288">
    <property type="component" value="Unassembled WGS sequence"/>
</dbReference>
<dbReference type="PANTHER" id="PTHR35177">
    <property type="entry name" value="HYDROGENASE MATURATION FACTOR HYBG"/>
    <property type="match status" value="1"/>
</dbReference>
<dbReference type="EMBL" id="JACCFH010000001">
    <property type="protein sequence ID" value="NYG34240.1"/>
    <property type="molecule type" value="Genomic_DNA"/>
</dbReference>
<accession>A0A7Y9QZ74</accession>
<dbReference type="PANTHER" id="PTHR35177:SF2">
    <property type="entry name" value="HYDROGENASE MATURATION FACTOR HYBG"/>
    <property type="match status" value="1"/>
</dbReference>
<dbReference type="GO" id="GO:0051604">
    <property type="term" value="P:protein maturation"/>
    <property type="evidence" value="ECO:0007669"/>
    <property type="project" value="TreeGrafter"/>
</dbReference>
<gene>
    <name evidence="2" type="ORF">BDD16_003226</name>
</gene>
<dbReference type="Pfam" id="PF01455">
    <property type="entry name" value="HupF_HypC"/>
    <property type="match status" value="1"/>
</dbReference>
<dbReference type="GO" id="GO:0005506">
    <property type="term" value="F:iron ion binding"/>
    <property type="evidence" value="ECO:0007669"/>
    <property type="project" value="TreeGrafter"/>
</dbReference>
<dbReference type="PRINTS" id="PR00445">
    <property type="entry name" value="HUPFHYPC"/>
</dbReference>
<comment type="caution">
    <text evidence="2">The sequence shown here is derived from an EMBL/GenBank/DDBJ whole genome shotgun (WGS) entry which is preliminary data.</text>
</comment>
<comment type="similarity">
    <text evidence="1">Belongs to the HupF/HypC family.</text>
</comment>
<evidence type="ECO:0000313" key="3">
    <source>
        <dbReference type="Proteomes" id="UP000518288"/>
    </source>
</evidence>
<organism evidence="2 3">
    <name type="scientific">Sphaerotilus montanus</name>
    <dbReference type="NCBI Taxonomy" id="522889"/>
    <lineage>
        <taxon>Bacteria</taxon>
        <taxon>Pseudomonadati</taxon>
        <taxon>Pseudomonadota</taxon>
        <taxon>Betaproteobacteria</taxon>
        <taxon>Burkholderiales</taxon>
        <taxon>Sphaerotilaceae</taxon>
        <taxon>Sphaerotilus</taxon>
    </lineage>
</organism>
<reference evidence="2 3" key="1">
    <citation type="submission" date="2020-07" db="EMBL/GenBank/DDBJ databases">
        <title>Genomic Encyclopedia of Archaeal and Bacterial Type Strains, Phase II (KMG-II): from individual species to whole genera.</title>
        <authorList>
            <person name="Goeker M."/>
        </authorList>
    </citation>
    <scope>NUCLEOTIDE SEQUENCE [LARGE SCALE GENOMIC DNA]</scope>
    <source>
        <strain evidence="2 3">DSM 21226</strain>
    </source>
</reference>
<dbReference type="SUPFAM" id="SSF159127">
    <property type="entry name" value="HupF/HypC-like"/>
    <property type="match status" value="1"/>
</dbReference>
<protein>
    <submittedName>
        <fullName evidence="2">Hydrogenase expression/formation protein HypC</fullName>
    </submittedName>
</protein>
<keyword evidence="3" id="KW-1185">Reference proteome</keyword>
<evidence type="ECO:0000313" key="2">
    <source>
        <dbReference type="EMBL" id="NYG34240.1"/>
    </source>
</evidence>
<name>A0A7Y9QZ74_9BURK</name>
<evidence type="ECO:0000256" key="1">
    <source>
        <dbReference type="ARBA" id="ARBA00006018"/>
    </source>
</evidence>
<proteinExistence type="inferred from homology"/>
<dbReference type="Gene3D" id="2.30.30.140">
    <property type="match status" value="1"/>
</dbReference>
<dbReference type="AlphaFoldDB" id="A0A7Y9QZ74"/>
<dbReference type="GO" id="GO:1902670">
    <property type="term" value="F:carbon dioxide binding"/>
    <property type="evidence" value="ECO:0007669"/>
    <property type="project" value="TreeGrafter"/>
</dbReference>